<keyword evidence="1" id="KW-0812">Transmembrane</keyword>
<dbReference type="AlphaFoldDB" id="A0A9E8YZH6"/>
<keyword evidence="1" id="KW-0472">Membrane</keyword>
<sequence length="140" mass="14837">MAYKFIVYYKIYFMAFILWSVPGWARVAQSIKNINDSTEKIAKISETADQTLTYVTKVTGVSTGAAGAAKGTVDMLEAVACQDGVCAVVSGVGVCADGLSMLASFVPGPNVTTVVTVPISVGCKVFVYCCKKAKRMPWGC</sequence>
<organism evidence="2">
    <name type="scientific">Amicula sp. isolate GU52X-4 cfCalB7</name>
    <dbReference type="NCBI Taxonomy" id="3003489"/>
    <lineage>
        <taxon>Eukaryota</taxon>
        <taxon>Sar</taxon>
        <taxon>Stramenopiles</taxon>
        <taxon>Ochrophyta</taxon>
        <taxon>Bacillariophyta</taxon>
        <taxon>Bacillariophyceae</taxon>
        <taxon>Bacillariophycidae</taxon>
        <taxon>Naviculales</taxon>
        <taxon>Naviculaceae</taxon>
        <taxon>Amicula</taxon>
    </lineage>
</organism>
<evidence type="ECO:0000313" key="2">
    <source>
        <dbReference type="EMBL" id="WAK84984.1"/>
    </source>
</evidence>
<keyword evidence="2" id="KW-0934">Plastid</keyword>
<accession>A0A9E8YZH6</accession>
<protein>
    <submittedName>
        <fullName evidence="2">Uncharacterized protein</fullName>
    </submittedName>
</protein>
<feature type="transmembrane region" description="Helical" evidence="1">
    <location>
        <begin position="6"/>
        <end position="25"/>
    </location>
</feature>
<reference evidence="2" key="1">
    <citation type="submission" date="2022-04" db="EMBL/GenBank/DDBJ databases">
        <title>Plastid genome of Amicula sp.</title>
        <authorList>
            <person name="Gastineau R."/>
            <person name="Li C."/>
            <person name="Ashworth M.P."/>
            <person name="Witkowski A."/>
            <person name="Turmel M."/>
            <person name="Gorecka E."/>
            <person name="Frankovich T."/>
            <person name="Wachnicka A."/>
            <person name="Lobban C.S."/>
            <person name="Theriot E.C."/>
            <person name="Otis C."/>
            <person name="Dabek P."/>
            <person name="Binczewska A."/>
            <person name="Lemieux C."/>
        </authorList>
    </citation>
    <scope>NUCLEOTIDE SEQUENCE</scope>
    <source>
        <strain evidence="2">GU52X-4 cfCalB7</strain>
    </source>
</reference>
<proteinExistence type="predicted"/>
<name>A0A9E8YZH6_9STRA</name>
<dbReference type="EMBL" id="ON390793">
    <property type="protein sequence ID" value="WAK84908.1"/>
    <property type="molecule type" value="Genomic_DNA"/>
</dbReference>
<dbReference type="EMBL" id="ON390793">
    <property type="protein sequence ID" value="WAK84984.1"/>
    <property type="molecule type" value="Genomic_DNA"/>
</dbReference>
<evidence type="ECO:0000256" key="1">
    <source>
        <dbReference type="SAM" id="Phobius"/>
    </source>
</evidence>
<geneLocation type="plastid" evidence="2"/>
<keyword evidence="1" id="KW-1133">Transmembrane helix</keyword>
<gene>
    <name evidence="2" type="primary">orf140</name>
</gene>